<keyword evidence="2" id="KW-1185">Reference proteome</keyword>
<dbReference type="OrthoDB" id="271295at2759"/>
<evidence type="ECO:0000313" key="2">
    <source>
        <dbReference type="Proteomes" id="UP000674179"/>
    </source>
</evidence>
<evidence type="ECO:0000313" key="1">
    <source>
        <dbReference type="EMBL" id="KAG5483889.1"/>
    </source>
</evidence>
<dbReference type="EMBL" id="JAFHKP010000011">
    <property type="protein sequence ID" value="KAG5483889.1"/>
    <property type="molecule type" value="Genomic_DNA"/>
</dbReference>
<dbReference type="KEGG" id="lenr:94174047"/>
<proteinExistence type="predicted"/>
<reference evidence="1 2" key="1">
    <citation type="submission" date="2021-02" db="EMBL/GenBank/DDBJ databases">
        <title>Leishmania (Mundinia) enrietti genome sequencing and assembly.</title>
        <authorList>
            <person name="Almutairi H."/>
            <person name="Gatherer D."/>
        </authorList>
    </citation>
    <scope>NUCLEOTIDE SEQUENCE [LARGE SCALE GENOMIC DNA]</scope>
    <source>
        <strain evidence="1">CUR178</strain>
    </source>
</reference>
<sequence length="179" mass="19600">MLNNTFLEFLEEVTAHFKQQGKSTKGTVVLYRGAMTDAEAGFAANMGLTAEQVLPSWDAATTVVQFRSHFRVAWDFATMLSRERHNGYSVPSNVPCGLYTTDCRLIFAAADSCVPVDFFYTSSANCSLGHTSNPSYLVQKCAATISLIGPSASDVHYVLDVPSRPDVLPLPLLIEYAYD</sequence>
<dbReference type="GeneID" id="94174047"/>
<organism evidence="1 2">
    <name type="scientific">Leishmania enriettii</name>
    <dbReference type="NCBI Taxonomy" id="5663"/>
    <lineage>
        <taxon>Eukaryota</taxon>
        <taxon>Discoba</taxon>
        <taxon>Euglenozoa</taxon>
        <taxon>Kinetoplastea</taxon>
        <taxon>Metakinetoplastina</taxon>
        <taxon>Trypanosomatida</taxon>
        <taxon>Trypanosomatidae</taxon>
        <taxon>Leishmaniinae</taxon>
        <taxon>Leishmania</taxon>
    </lineage>
</organism>
<name>A0A836KQK0_LEIEN</name>
<dbReference type="AlphaFoldDB" id="A0A836KQK0"/>
<gene>
    <name evidence="1" type="ORF">CUR178_06886</name>
</gene>
<dbReference type="Proteomes" id="UP000674179">
    <property type="component" value="Chromosome 11"/>
</dbReference>
<accession>A0A836KQK0</accession>
<evidence type="ECO:0008006" key="3">
    <source>
        <dbReference type="Google" id="ProtNLM"/>
    </source>
</evidence>
<comment type="caution">
    <text evidence="1">The sequence shown here is derived from an EMBL/GenBank/DDBJ whole genome shotgun (WGS) entry which is preliminary data.</text>
</comment>
<protein>
    <recommendedName>
        <fullName evidence="3">Piwi domain-containing protein</fullName>
    </recommendedName>
</protein>
<dbReference type="RefSeq" id="XP_067694950.1">
    <property type="nucleotide sequence ID" value="XM_067838537.1"/>
</dbReference>